<protein>
    <recommendedName>
        <fullName evidence="4">Glycosyltransferase RgtA/B/C/D-like domain-containing protein</fullName>
    </recommendedName>
</protein>
<sequence length="507" mass="56463">MNESPGGPQADAAMSDARLRWSVYAILIAVAVGQWSGRILAVNSVDVVRLESYRIDQRLRDFRAEQAEGGLAGDQLDAKVERKRADLEEKLRLQRPFLSSNDRSRWVAIRALVEGGTFAIDDYVSQPGWDTIDKVRHKDANGELHYYSSKPPLLYILLAGEYWLVNKATGWTLGDEPYAVGRLMLLTFSVLPFALMLTLVAALAERFCVSTWARVYVVACASFGTMLSAFAVVLNNHLFAAVATAVTLYCWVRIRETKDFQFRWFALAGLAAAFTAANELPALAMLVGVGLSLLAYDARGTLLGYAPAALLVAVAFFGTNYYAHNSLRPPYMHRDKENVEDNWYHYPNSHWDNPKGMDQGEECQGVYALHALVGHHGLFSLTPIWLLSVAGSIAWLFRGSGLRRELAFGVLGLTLVVLVFYLGLRPQADRNYGGMTNGLRWVFWFAPLWLATMSPAVDWAARTAGGRALAMTLLAFSALSAAFPTWNPWSQPWVYHWMQWCGFDLLG</sequence>
<dbReference type="OrthoDB" id="251120at2"/>
<keyword evidence="1" id="KW-0812">Transmembrane</keyword>
<feature type="transmembrane region" description="Helical" evidence="1">
    <location>
        <begin position="468"/>
        <end position="486"/>
    </location>
</feature>
<evidence type="ECO:0000313" key="2">
    <source>
        <dbReference type="EMBL" id="TWT37555.1"/>
    </source>
</evidence>
<feature type="transmembrane region" description="Helical" evidence="1">
    <location>
        <begin position="406"/>
        <end position="424"/>
    </location>
</feature>
<name>A0A5C5VIG6_9BACT</name>
<accession>A0A5C5VIG6</accession>
<dbReference type="RefSeq" id="WP_146564887.1">
    <property type="nucleotide sequence ID" value="NZ_SIHJ01000001.1"/>
</dbReference>
<feature type="transmembrane region" description="Helical" evidence="1">
    <location>
        <begin position="215"/>
        <end position="232"/>
    </location>
</feature>
<dbReference type="Proteomes" id="UP000316714">
    <property type="component" value="Unassembled WGS sequence"/>
</dbReference>
<comment type="caution">
    <text evidence="2">The sequence shown here is derived from an EMBL/GenBank/DDBJ whole genome shotgun (WGS) entry which is preliminary data.</text>
</comment>
<evidence type="ECO:0000256" key="1">
    <source>
        <dbReference type="SAM" id="Phobius"/>
    </source>
</evidence>
<feature type="transmembrane region" description="Helical" evidence="1">
    <location>
        <begin position="21"/>
        <end position="41"/>
    </location>
</feature>
<feature type="transmembrane region" description="Helical" evidence="1">
    <location>
        <begin position="302"/>
        <end position="323"/>
    </location>
</feature>
<keyword evidence="1" id="KW-1133">Transmembrane helix</keyword>
<dbReference type="AlphaFoldDB" id="A0A5C5VIG6"/>
<feature type="transmembrane region" description="Helical" evidence="1">
    <location>
        <begin position="266"/>
        <end position="296"/>
    </location>
</feature>
<dbReference type="EMBL" id="SIHJ01000001">
    <property type="protein sequence ID" value="TWT37555.1"/>
    <property type="molecule type" value="Genomic_DNA"/>
</dbReference>
<proteinExistence type="predicted"/>
<organism evidence="2 3">
    <name type="scientific">Posidoniimonas corsicana</name>
    <dbReference type="NCBI Taxonomy" id="1938618"/>
    <lineage>
        <taxon>Bacteria</taxon>
        <taxon>Pseudomonadati</taxon>
        <taxon>Planctomycetota</taxon>
        <taxon>Planctomycetia</taxon>
        <taxon>Pirellulales</taxon>
        <taxon>Lacipirellulaceae</taxon>
        <taxon>Posidoniimonas</taxon>
    </lineage>
</organism>
<evidence type="ECO:0000313" key="3">
    <source>
        <dbReference type="Proteomes" id="UP000316714"/>
    </source>
</evidence>
<reference evidence="2 3" key="1">
    <citation type="submission" date="2019-02" db="EMBL/GenBank/DDBJ databases">
        <title>Deep-cultivation of Planctomycetes and their phenomic and genomic characterization uncovers novel biology.</title>
        <authorList>
            <person name="Wiegand S."/>
            <person name="Jogler M."/>
            <person name="Boedeker C."/>
            <person name="Pinto D."/>
            <person name="Vollmers J."/>
            <person name="Rivas-Marin E."/>
            <person name="Kohn T."/>
            <person name="Peeters S.H."/>
            <person name="Heuer A."/>
            <person name="Rast P."/>
            <person name="Oberbeckmann S."/>
            <person name="Bunk B."/>
            <person name="Jeske O."/>
            <person name="Meyerdierks A."/>
            <person name="Storesund J.E."/>
            <person name="Kallscheuer N."/>
            <person name="Luecker S."/>
            <person name="Lage O.M."/>
            <person name="Pohl T."/>
            <person name="Merkel B.J."/>
            <person name="Hornburger P."/>
            <person name="Mueller R.-W."/>
            <person name="Bruemmer F."/>
            <person name="Labrenz M."/>
            <person name="Spormann A.M."/>
            <person name="Op Den Camp H."/>
            <person name="Overmann J."/>
            <person name="Amann R."/>
            <person name="Jetten M.S.M."/>
            <person name="Mascher T."/>
            <person name="Medema M.H."/>
            <person name="Devos D.P."/>
            <person name="Kaster A.-K."/>
            <person name="Ovreas L."/>
            <person name="Rohde M."/>
            <person name="Galperin M.Y."/>
            <person name="Jogler C."/>
        </authorList>
    </citation>
    <scope>NUCLEOTIDE SEQUENCE [LARGE SCALE GENOMIC DNA]</scope>
    <source>
        <strain evidence="2 3">KOR34</strain>
    </source>
</reference>
<evidence type="ECO:0008006" key="4">
    <source>
        <dbReference type="Google" id="ProtNLM"/>
    </source>
</evidence>
<feature type="transmembrane region" description="Helical" evidence="1">
    <location>
        <begin position="183"/>
        <end position="203"/>
    </location>
</feature>
<keyword evidence="3" id="KW-1185">Reference proteome</keyword>
<feature type="transmembrane region" description="Helical" evidence="1">
    <location>
        <begin position="444"/>
        <end position="461"/>
    </location>
</feature>
<gene>
    <name evidence="2" type="ORF">KOR34_25080</name>
</gene>
<keyword evidence="1" id="KW-0472">Membrane</keyword>